<dbReference type="Proteomes" id="UP000267536">
    <property type="component" value="Unassembled WGS sequence"/>
</dbReference>
<name>A0A3N4GSD3_9ACTN</name>
<reference evidence="4 5" key="1">
    <citation type="submission" date="2018-11" db="EMBL/GenBank/DDBJ databases">
        <title>Draft genome sequence of Gordonia sp. RS15-1S isolated from rice stems.</title>
        <authorList>
            <person name="Muangham S."/>
        </authorList>
    </citation>
    <scope>NUCLEOTIDE SEQUENCE [LARGE SCALE GENOMIC DNA]</scope>
    <source>
        <strain evidence="4 5">RS15-1S</strain>
    </source>
</reference>
<evidence type="ECO:0000256" key="1">
    <source>
        <dbReference type="SAM" id="MobiDB-lite"/>
    </source>
</evidence>
<proteinExistence type="predicted"/>
<feature type="compositionally biased region" description="Polar residues" evidence="1">
    <location>
        <begin position="33"/>
        <end position="52"/>
    </location>
</feature>
<evidence type="ECO:0000256" key="2">
    <source>
        <dbReference type="SAM" id="Phobius"/>
    </source>
</evidence>
<organism evidence="4 5">
    <name type="scientific">Gordonia oryzae</name>
    <dbReference type="NCBI Taxonomy" id="2487349"/>
    <lineage>
        <taxon>Bacteria</taxon>
        <taxon>Bacillati</taxon>
        <taxon>Actinomycetota</taxon>
        <taxon>Actinomycetes</taxon>
        <taxon>Mycobacteriales</taxon>
        <taxon>Gordoniaceae</taxon>
        <taxon>Gordonia</taxon>
    </lineage>
</organism>
<feature type="compositionally biased region" description="Polar residues" evidence="1">
    <location>
        <begin position="12"/>
        <end position="21"/>
    </location>
</feature>
<feature type="transmembrane region" description="Helical" evidence="2">
    <location>
        <begin position="169"/>
        <end position="197"/>
    </location>
</feature>
<feature type="transmembrane region" description="Helical" evidence="2">
    <location>
        <begin position="126"/>
        <end position="149"/>
    </location>
</feature>
<keyword evidence="5" id="KW-1185">Reference proteome</keyword>
<dbReference type="InterPro" id="IPR025241">
    <property type="entry name" value="DUF4190"/>
</dbReference>
<feature type="domain" description="DUF4190" evidence="3">
    <location>
        <begin position="124"/>
        <end position="183"/>
    </location>
</feature>
<protein>
    <submittedName>
        <fullName evidence="4">DUF4190 domain-containing protein</fullName>
    </submittedName>
</protein>
<keyword evidence="2" id="KW-0472">Membrane</keyword>
<dbReference type="EMBL" id="RKMH01000002">
    <property type="protein sequence ID" value="RPA65712.1"/>
    <property type="molecule type" value="Genomic_DNA"/>
</dbReference>
<comment type="caution">
    <text evidence="4">The sequence shown here is derived from an EMBL/GenBank/DDBJ whole genome shotgun (WGS) entry which is preliminary data.</text>
</comment>
<feature type="region of interest" description="Disordered" evidence="1">
    <location>
        <begin position="1"/>
        <end position="92"/>
    </location>
</feature>
<dbReference type="AlphaFoldDB" id="A0A3N4GSD3"/>
<evidence type="ECO:0000259" key="3">
    <source>
        <dbReference type="Pfam" id="PF13828"/>
    </source>
</evidence>
<dbReference type="OrthoDB" id="4462868at2"/>
<keyword evidence="2" id="KW-0812">Transmembrane</keyword>
<dbReference type="Pfam" id="PF13828">
    <property type="entry name" value="DUF4190"/>
    <property type="match status" value="1"/>
</dbReference>
<gene>
    <name evidence="4" type="ORF">EF294_02930</name>
</gene>
<accession>A0A3N4GSD3</accession>
<evidence type="ECO:0000313" key="5">
    <source>
        <dbReference type="Proteomes" id="UP000267536"/>
    </source>
</evidence>
<evidence type="ECO:0000313" key="4">
    <source>
        <dbReference type="EMBL" id="RPA65712.1"/>
    </source>
</evidence>
<feature type="compositionally biased region" description="Basic and acidic residues" evidence="1">
    <location>
        <begin position="1"/>
        <end position="11"/>
    </location>
</feature>
<keyword evidence="2" id="KW-1133">Transmembrane helix</keyword>
<sequence>MSTPHDDRGHSSDSGASPDDQTTIHHSKIDLSKPTTQSDDLSQWQATQMNPTPTMPSQGPGLPPLQPPASPTPPAYGAPSYPASGTPGYGQPGYGQPGYGQPGYGQPGYGPPYVGVPAKRTNPMAIAALVVSVVGCGCLSWLGIVFGVIARNQIRDSQGAEEGEGLALAGIIIGAAALVIFLAYVLINILIGGFAALSSS</sequence>
<feature type="compositionally biased region" description="Pro residues" evidence="1">
    <location>
        <begin position="61"/>
        <end position="76"/>
    </location>
</feature>
<dbReference type="RefSeq" id="WP_123925491.1">
    <property type="nucleotide sequence ID" value="NZ_JBPSDP010000009.1"/>
</dbReference>